<dbReference type="SUPFAM" id="SSF54001">
    <property type="entry name" value="Cysteine proteinases"/>
    <property type="match status" value="1"/>
</dbReference>
<dbReference type="SMART" id="SM00460">
    <property type="entry name" value="TGc"/>
    <property type="match status" value="1"/>
</dbReference>
<proteinExistence type="predicted"/>
<dbReference type="InterPro" id="IPR038765">
    <property type="entry name" value="Papain-like_cys_pep_sf"/>
</dbReference>
<organism evidence="2">
    <name type="scientific">bioreactor metagenome</name>
    <dbReference type="NCBI Taxonomy" id="1076179"/>
    <lineage>
        <taxon>unclassified sequences</taxon>
        <taxon>metagenomes</taxon>
        <taxon>ecological metagenomes</taxon>
    </lineage>
</organism>
<dbReference type="PANTHER" id="PTHR33490">
    <property type="entry name" value="BLR5614 PROTEIN-RELATED"/>
    <property type="match status" value="1"/>
</dbReference>
<accession>A0A645B520</accession>
<dbReference type="EMBL" id="VSSQ01017847">
    <property type="protein sequence ID" value="MPM60529.1"/>
    <property type="molecule type" value="Genomic_DNA"/>
</dbReference>
<evidence type="ECO:0000313" key="2">
    <source>
        <dbReference type="EMBL" id="MPM60529.1"/>
    </source>
</evidence>
<dbReference type="AlphaFoldDB" id="A0A645B520"/>
<name>A0A645B520_9ZZZZ</name>
<dbReference type="InterPro" id="IPR002931">
    <property type="entry name" value="Transglutaminase-like"/>
</dbReference>
<evidence type="ECO:0000259" key="1">
    <source>
        <dbReference type="SMART" id="SM00460"/>
    </source>
</evidence>
<gene>
    <name evidence="2" type="ORF">SDC9_107380</name>
</gene>
<dbReference type="Gene3D" id="3.10.620.30">
    <property type="match status" value="1"/>
</dbReference>
<dbReference type="PANTHER" id="PTHR33490:SF6">
    <property type="entry name" value="SLL1049 PROTEIN"/>
    <property type="match status" value="1"/>
</dbReference>
<comment type="caution">
    <text evidence="2">The sequence shown here is derived from an EMBL/GenBank/DDBJ whole genome shotgun (WGS) entry which is preliminary data.</text>
</comment>
<feature type="domain" description="Transglutaminase-like" evidence="1">
    <location>
        <begin position="233"/>
        <end position="291"/>
    </location>
</feature>
<sequence>MEKRSTAGRLQQWIPRLLIFGFICLFACVKTPARAVLQEETVSNDAPVALAGNTPMVEQTSFELLLPEASGTVVYQGQGVTIDASHTDQGYVMIRCEQTEKRLKARVSTSAQTYYYDLPSGGDYSVFPLQMGSGAYTLRVMEQVENDLYAVRYSVDIQVALASETIPFLYPSQYVWYDAESDAVQASRDVAGDLTDEEKIAKACYRFVVRNVDYDVEKAKSVKSGYLPNADETLETGKGICFDYSVLLAVMLRSQGIPTRVMIGMVSPENLYHAWNSVYLNGEWVWMDATLDGTGHRESDYATEKIY</sequence>
<protein>
    <recommendedName>
        <fullName evidence="1">Transglutaminase-like domain-containing protein</fullName>
    </recommendedName>
</protein>
<dbReference type="Pfam" id="PF01841">
    <property type="entry name" value="Transglut_core"/>
    <property type="match status" value="1"/>
</dbReference>
<reference evidence="2" key="1">
    <citation type="submission" date="2019-08" db="EMBL/GenBank/DDBJ databases">
        <authorList>
            <person name="Kucharzyk K."/>
            <person name="Murdoch R.W."/>
            <person name="Higgins S."/>
            <person name="Loffler F."/>
        </authorList>
    </citation>
    <scope>NUCLEOTIDE SEQUENCE</scope>
</reference>